<keyword evidence="3" id="KW-1185">Reference proteome</keyword>
<protein>
    <recommendedName>
        <fullName evidence="4">G-protein coupled receptors family 1 profile domain-containing protein</fullName>
    </recommendedName>
</protein>
<name>A0A016UIW6_9BILA</name>
<dbReference type="SUPFAM" id="SSF81321">
    <property type="entry name" value="Family A G protein-coupled receptor-like"/>
    <property type="match status" value="1"/>
</dbReference>
<feature type="transmembrane region" description="Helical" evidence="1">
    <location>
        <begin position="43"/>
        <end position="67"/>
    </location>
</feature>
<dbReference type="PANTHER" id="PTHR47758">
    <property type="entry name" value="SERPENTINE RECEPTOR, CLASS M-RELATED"/>
    <property type="match status" value="1"/>
</dbReference>
<sequence>MQIDIGIVANVNAYISGVVSVCANTYLLLAVSRAKSKIGLYKWMMVIATTFDIVFSTLTAFSCPTIAAISQKSSVLFVKGGFMLPYAVGRVVLVAWIVLLCLSLIVSPCLFVFRYIQVCRKQWLSVYGGRVFFVFTIPISLAMSAAIMLIFASYPSADDITEFKDIAFQINLNAYRAFLVACLNPQRDEEVARAAVLVAACANLMLILVCSLLAMIICSRLMVTAVKEAVSSQRAMRLQQQLQKTLTFQFVIPFVFIHIPFCLCCIAPLLRLETGVLADILPFLFAWSPALNPLVVLYFARDLHFHLKSLFCVSRILPLLTEKTSSHFRIGNTSKANTSCILTYVKF</sequence>
<feature type="transmembrane region" description="Helical" evidence="1">
    <location>
        <begin position="87"/>
        <end position="111"/>
    </location>
</feature>
<evidence type="ECO:0000256" key="1">
    <source>
        <dbReference type="SAM" id="Phobius"/>
    </source>
</evidence>
<organism evidence="2 3">
    <name type="scientific">Ancylostoma ceylanicum</name>
    <dbReference type="NCBI Taxonomy" id="53326"/>
    <lineage>
        <taxon>Eukaryota</taxon>
        <taxon>Metazoa</taxon>
        <taxon>Ecdysozoa</taxon>
        <taxon>Nematoda</taxon>
        <taxon>Chromadorea</taxon>
        <taxon>Rhabditida</taxon>
        <taxon>Rhabditina</taxon>
        <taxon>Rhabditomorpha</taxon>
        <taxon>Strongyloidea</taxon>
        <taxon>Ancylostomatidae</taxon>
        <taxon>Ancylostomatinae</taxon>
        <taxon>Ancylostoma</taxon>
    </lineage>
</organism>
<keyword evidence="1" id="KW-0472">Membrane</keyword>
<dbReference type="Pfam" id="PF10326">
    <property type="entry name" value="7TM_GPCR_Str"/>
    <property type="match status" value="1"/>
</dbReference>
<dbReference type="Proteomes" id="UP000024635">
    <property type="component" value="Unassembled WGS sequence"/>
</dbReference>
<evidence type="ECO:0000313" key="3">
    <source>
        <dbReference type="Proteomes" id="UP000024635"/>
    </source>
</evidence>
<feature type="transmembrane region" description="Helical" evidence="1">
    <location>
        <begin position="12"/>
        <end position="31"/>
    </location>
</feature>
<keyword evidence="1" id="KW-1133">Transmembrane helix</keyword>
<dbReference type="EMBL" id="JARK01001373">
    <property type="protein sequence ID" value="EYC15324.1"/>
    <property type="molecule type" value="Genomic_DNA"/>
</dbReference>
<dbReference type="Gene3D" id="1.20.1070.10">
    <property type="entry name" value="Rhodopsin 7-helix transmembrane proteins"/>
    <property type="match status" value="1"/>
</dbReference>
<comment type="caution">
    <text evidence="2">The sequence shown here is derived from an EMBL/GenBank/DDBJ whole genome shotgun (WGS) entry which is preliminary data.</text>
</comment>
<accession>A0A016UIW6</accession>
<gene>
    <name evidence="2" type="primary">Acey_s0037.g3457</name>
    <name evidence="2" type="ORF">Y032_0037g3457</name>
</gene>
<feature type="transmembrane region" description="Helical" evidence="1">
    <location>
        <begin position="246"/>
        <end position="270"/>
    </location>
</feature>
<feature type="transmembrane region" description="Helical" evidence="1">
    <location>
        <begin position="276"/>
        <end position="300"/>
    </location>
</feature>
<reference evidence="3" key="1">
    <citation type="journal article" date="2015" name="Nat. Genet.">
        <title>The genome and transcriptome of the zoonotic hookworm Ancylostoma ceylanicum identify infection-specific gene families.</title>
        <authorList>
            <person name="Schwarz E.M."/>
            <person name="Hu Y."/>
            <person name="Antoshechkin I."/>
            <person name="Miller M.M."/>
            <person name="Sternberg P.W."/>
            <person name="Aroian R.V."/>
        </authorList>
    </citation>
    <scope>NUCLEOTIDE SEQUENCE</scope>
    <source>
        <strain evidence="3">HY135</strain>
    </source>
</reference>
<dbReference type="AlphaFoldDB" id="A0A016UIW6"/>
<dbReference type="PANTHER" id="PTHR47758:SF4">
    <property type="entry name" value="SERPENTINE RECEPTOR, CLASS M"/>
    <property type="match status" value="1"/>
</dbReference>
<dbReference type="OrthoDB" id="5846551at2759"/>
<evidence type="ECO:0000313" key="2">
    <source>
        <dbReference type="EMBL" id="EYC15324.1"/>
    </source>
</evidence>
<proteinExistence type="predicted"/>
<feature type="transmembrane region" description="Helical" evidence="1">
    <location>
        <begin position="131"/>
        <end position="154"/>
    </location>
</feature>
<evidence type="ECO:0008006" key="4">
    <source>
        <dbReference type="Google" id="ProtNLM"/>
    </source>
</evidence>
<keyword evidence="1" id="KW-0812">Transmembrane</keyword>
<feature type="transmembrane region" description="Helical" evidence="1">
    <location>
        <begin position="194"/>
        <end position="217"/>
    </location>
</feature>
<dbReference type="InterPro" id="IPR019428">
    <property type="entry name" value="7TM_GPCR_serpentine_rcpt_Str"/>
</dbReference>